<proteinExistence type="predicted"/>
<dbReference type="RefSeq" id="XP_014149491.1">
    <property type="nucleotide sequence ID" value="XM_014294016.1"/>
</dbReference>
<dbReference type="AlphaFoldDB" id="A0A0L0FFP8"/>
<evidence type="ECO:0000256" key="1">
    <source>
        <dbReference type="SAM" id="MobiDB-lite"/>
    </source>
</evidence>
<name>A0A0L0FFP8_9EUKA</name>
<dbReference type="EMBL" id="KQ243535">
    <property type="protein sequence ID" value="KNC75589.1"/>
    <property type="molecule type" value="Genomic_DNA"/>
</dbReference>
<gene>
    <name evidence="2" type="ORF">SARC_11892</name>
</gene>
<reference evidence="2 3" key="1">
    <citation type="submission" date="2011-02" db="EMBL/GenBank/DDBJ databases">
        <title>The Genome Sequence of Sphaeroforma arctica JP610.</title>
        <authorList>
            <consortium name="The Broad Institute Genome Sequencing Platform"/>
            <person name="Russ C."/>
            <person name="Cuomo C."/>
            <person name="Young S.K."/>
            <person name="Zeng Q."/>
            <person name="Gargeya S."/>
            <person name="Alvarado L."/>
            <person name="Berlin A."/>
            <person name="Chapman S.B."/>
            <person name="Chen Z."/>
            <person name="Freedman E."/>
            <person name="Gellesch M."/>
            <person name="Goldberg J."/>
            <person name="Griggs A."/>
            <person name="Gujja S."/>
            <person name="Heilman E."/>
            <person name="Heiman D."/>
            <person name="Howarth C."/>
            <person name="Mehta T."/>
            <person name="Neiman D."/>
            <person name="Pearson M."/>
            <person name="Roberts A."/>
            <person name="Saif S."/>
            <person name="Shea T."/>
            <person name="Shenoy N."/>
            <person name="Sisk P."/>
            <person name="Stolte C."/>
            <person name="Sykes S."/>
            <person name="White J."/>
            <person name="Yandava C."/>
            <person name="Burger G."/>
            <person name="Gray M.W."/>
            <person name="Holland P.W.H."/>
            <person name="King N."/>
            <person name="Lang F.B.F."/>
            <person name="Roger A.J."/>
            <person name="Ruiz-Trillo I."/>
            <person name="Haas B."/>
            <person name="Nusbaum C."/>
            <person name="Birren B."/>
        </authorList>
    </citation>
    <scope>NUCLEOTIDE SEQUENCE [LARGE SCALE GENOMIC DNA]</scope>
    <source>
        <strain evidence="2 3">JP610</strain>
    </source>
</reference>
<feature type="compositionally biased region" description="Basic residues" evidence="1">
    <location>
        <begin position="1"/>
        <end position="11"/>
    </location>
</feature>
<evidence type="ECO:0000313" key="2">
    <source>
        <dbReference type="EMBL" id="KNC75589.1"/>
    </source>
</evidence>
<dbReference type="GeneID" id="25912396"/>
<sequence>MGQSATKHRTAQRILAAAQSHGERDSQNISGDDSSRGWMPDIIFPSIIDRAY</sequence>
<protein>
    <submittedName>
        <fullName evidence="2">Uncharacterized protein</fullName>
    </submittedName>
</protein>
<accession>A0A0L0FFP8</accession>
<dbReference type="Proteomes" id="UP000054560">
    <property type="component" value="Unassembled WGS sequence"/>
</dbReference>
<organism evidence="2 3">
    <name type="scientific">Sphaeroforma arctica JP610</name>
    <dbReference type="NCBI Taxonomy" id="667725"/>
    <lineage>
        <taxon>Eukaryota</taxon>
        <taxon>Ichthyosporea</taxon>
        <taxon>Ichthyophonida</taxon>
        <taxon>Sphaeroforma</taxon>
    </lineage>
</organism>
<feature type="non-terminal residue" evidence="2">
    <location>
        <position position="52"/>
    </location>
</feature>
<feature type="region of interest" description="Disordered" evidence="1">
    <location>
        <begin position="1"/>
        <end position="37"/>
    </location>
</feature>
<evidence type="ECO:0000313" key="3">
    <source>
        <dbReference type="Proteomes" id="UP000054560"/>
    </source>
</evidence>
<keyword evidence="3" id="KW-1185">Reference proteome</keyword>